<dbReference type="GO" id="GO:0005886">
    <property type="term" value="C:plasma membrane"/>
    <property type="evidence" value="ECO:0007669"/>
    <property type="project" value="TreeGrafter"/>
</dbReference>
<accession>A0A0F9SX27</accession>
<dbReference type="InterPro" id="IPR043128">
    <property type="entry name" value="Rev_trsase/Diguanyl_cyclase"/>
</dbReference>
<dbReference type="PANTHER" id="PTHR45138:SF9">
    <property type="entry name" value="DIGUANYLATE CYCLASE DGCM-RELATED"/>
    <property type="match status" value="1"/>
</dbReference>
<proteinExistence type="predicted"/>
<dbReference type="InterPro" id="IPR000014">
    <property type="entry name" value="PAS"/>
</dbReference>
<protein>
    <recommendedName>
        <fullName evidence="4">GGDEF domain-containing protein</fullName>
    </recommendedName>
</protein>
<dbReference type="GO" id="GO:0052621">
    <property type="term" value="F:diguanylate cyclase activity"/>
    <property type="evidence" value="ECO:0007669"/>
    <property type="project" value="TreeGrafter"/>
</dbReference>
<evidence type="ECO:0008006" key="4">
    <source>
        <dbReference type="Google" id="ProtNLM"/>
    </source>
</evidence>
<reference evidence="3" key="1">
    <citation type="journal article" date="2015" name="Nature">
        <title>Complex archaea that bridge the gap between prokaryotes and eukaryotes.</title>
        <authorList>
            <person name="Spang A."/>
            <person name="Saw J.H."/>
            <person name="Jorgensen S.L."/>
            <person name="Zaremba-Niedzwiedzka K."/>
            <person name="Martijn J."/>
            <person name="Lind A.E."/>
            <person name="van Eijk R."/>
            <person name="Schleper C."/>
            <person name="Guy L."/>
            <person name="Ettema T.J."/>
        </authorList>
    </citation>
    <scope>NUCLEOTIDE SEQUENCE</scope>
</reference>
<dbReference type="SUPFAM" id="SSF55785">
    <property type="entry name" value="PYP-like sensor domain (PAS domain)"/>
    <property type="match status" value="1"/>
</dbReference>
<dbReference type="PROSITE" id="PS50887">
    <property type="entry name" value="GGDEF"/>
    <property type="match status" value="1"/>
</dbReference>
<dbReference type="GO" id="GO:1902201">
    <property type="term" value="P:negative regulation of bacterial-type flagellum-dependent cell motility"/>
    <property type="evidence" value="ECO:0007669"/>
    <property type="project" value="TreeGrafter"/>
</dbReference>
<dbReference type="GO" id="GO:0043709">
    <property type="term" value="P:cell adhesion involved in single-species biofilm formation"/>
    <property type="evidence" value="ECO:0007669"/>
    <property type="project" value="TreeGrafter"/>
</dbReference>
<dbReference type="PANTHER" id="PTHR45138">
    <property type="entry name" value="REGULATORY COMPONENTS OF SENSORY TRANSDUCTION SYSTEM"/>
    <property type="match status" value="1"/>
</dbReference>
<dbReference type="FunFam" id="3.30.70.270:FF:000001">
    <property type="entry name" value="Diguanylate cyclase domain protein"/>
    <property type="match status" value="1"/>
</dbReference>
<dbReference type="InterPro" id="IPR059127">
    <property type="entry name" value="Diguanyl_cycl_sensor_dom"/>
</dbReference>
<dbReference type="Pfam" id="PF24820">
    <property type="entry name" value="Diguanyl_cycl_sensor"/>
    <property type="match status" value="1"/>
</dbReference>
<dbReference type="Pfam" id="PF00990">
    <property type="entry name" value="GGDEF"/>
    <property type="match status" value="1"/>
</dbReference>
<dbReference type="SMART" id="SM00091">
    <property type="entry name" value="PAS"/>
    <property type="match status" value="1"/>
</dbReference>
<feature type="domain" description="GGDEF" evidence="2">
    <location>
        <begin position="194"/>
        <end position="329"/>
    </location>
</feature>
<dbReference type="InterPro" id="IPR035965">
    <property type="entry name" value="PAS-like_dom_sf"/>
</dbReference>
<gene>
    <name evidence="3" type="ORF">LCGC14_0723430</name>
</gene>
<dbReference type="EMBL" id="LAZR01001647">
    <property type="protein sequence ID" value="KKN41431.1"/>
    <property type="molecule type" value="Genomic_DNA"/>
</dbReference>
<comment type="caution">
    <text evidence="3">The sequence shown here is derived from an EMBL/GenBank/DDBJ whole genome shotgun (WGS) entry which is preliminary data.</text>
</comment>
<dbReference type="NCBIfam" id="TIGR00229">
    <property type="entry name" value="sensory_box"/>
    <property type="match status" value="1"/>
</dbReference>
<organism evidence="3">
    <name type="scientific">marine sediment metagenome</name>
    <dbReference type="NCBI Taxonomy" id="412755"/>
    <lineage>
        <taxon>unclassified sequences</taxon>
        <taxon>metagenomes</taxon>
        <taxon>ecological metagenomes</taxon>
    </lineage>
</organism>
<name>A0A0F9SX27_9ZZZZ</name>
<dbReference type="CDD" id="cd01949">
    <property type="entry name" value="GGDEF"/>
    <property type="match status" value="1"/>
</dbReference>
<dbReference type="SUPFAM" id="SSF55073">
    <property type="entry name" value="Nucleotide cyclase"/>
    <property type="match status" value="1"/>
</dbReference>
<dbReference type="SMART" id="SM00267">
    <property type="entry name" value="GGDEF"/>
    <property type="match status" value="1"/>
</dbReference>
<dbReference type="NCBIfam" id="TIGR00254">
    <property type="entry name" value="GGDEF"/>
    <property type="match status" value="1"/>
</dbReference>
<dbReference type="CDD" id="cd00130">
    <property type="entry name" value="PAS"/>
    <property type="match status" value="1"/>
</dbReference>
<dbReference type="InterPro" id="IPR000160">
    <property type="entry name" value="GGDEF_dom"/>
</dbReference>
<dbReference type="PROSITE" id="PS50112">
    <property type="entry name" value="PAS"/>
    <property type="match status" value="1"/>
</dbReference>
<evidence type="ECO:0000259" key="2">
    <source>
        <dbReference type="PROSITE" id="PS50887"/>
    </source>
</evidence>
<evidence type="ECO:0000259" key="1">
    <source>
        <dbReference type="PROSITE" id="PS50112"/>
    </source>
</evidence>
<dbReference type="InterPro" id="IPR050469">
    <property type="entry name" value="Diguanylate_Cyclase"/>
</dbReference>
<dbReference type="InterPro" id="IPR029787">
    <property type="entry name" value="Nucleotide_cyclase"/>
</dbReference>
<feature type="domain" description="PAS" evidence="1">
    <location>
        <begin position="29"/>
        <end position="77"/>
    </location>
</feature>
<dbReference type="AlphaFoldDB" id="A0A0F9SX27"/>
<sequence>MSNNNENSRANNTENAVSALISSISNTVNNEKISAIINVTNVMADAIFIVNADGVFESVNPVAARFFNVTSDSLIGKKWQDCLQEQYRDDYQYMFESWKNNYQTPLNHGPKEVKIIKNNGNCLDIELSISCIPASTTNNIPLFICIMHDISRHVKKYKVLENIAKIDHLTGIANRCTLEKAIIKNWQECIVDKQPLSFILIDIDFFKLFNDNFGHVKGDKCLQKVAQTIEDCLPSKDSLVARYGGEEFAVVLPRSHVSNAEMIAKRIQEKILNISFRDIGLPANVKISVSQGLACEYDNQYRTSEALICAADTALYRAKSEGRNKLCIR</sequence>
<evidence type="ECO:0000313" key="3">
    <source>
        <dbReference type="EMBL" id="KKN41431.1"/>
    </source>
</evidence>
<dbReference type="Gene3D" id="3.30.70.270">
    <property type="match status" value="1"/>
</dbReference>
<dbReference type="Gene3D" id="3.30.450.20">
    <property type="entry name" value="PAS domain"/>
    <property type="match status" value="1"/>
</dbReference>